<evidence type="ECO:0000313" key="1">
    <source>
        <dbReference type="EMBL" id="MDQ0340270.1"/>
    </source>
</evidence>
<sequence>MAKMTCARCKKEWQEPGFPQTTICDDCLKKEQENFMASDDFQAMVYNILTDEEIELIQDVDWNELKLIAAEYIALQLRWKLLKLKKGRE</sequence>
<dbReference type="EMBL" id="JAUSUQ010000012">
    <property type="protein sequence ID" value="MDQ0340270.1"/>
    <property type="molecule type" value="Genomic_DNA"/>
</dbReference>
<organism evidence="1 2">
    <name type="scientific">Caldalkalibacillus uzonensis</name>
    <dbReference type="NCBI Taxonomy" id="353224"/>
    <lineage>
        <taxon>Bacteria</taxon>
        <taxon>Bacillati</taxon>
        <taxon>Bacillota</taxon>
        <taxon>Bacilli</taxon>
        <taxon>Bacillales</taxon>
        <taxon>Bacillaceae</taxon>
        <taxon>Caldalkalibacillus</taxon>
    </lineage>
</organism>
<reference evidence="1 2" key="1">
    <citation type="submission" date="2023-07" db="EMBL/GenBank/DDBJ databases">
        <title>Genomic Encyclopedia of Type Strains, Phase IV (KMG-IV): sequencing the most valuable type-strain genomes for metagenomic binning, comparative biology and taxonomic classification.</title>
        <authorList>
            <person name="Goeker M."/>
        </authorList>
    </citation>
    <scope>NUCLEOTIDE SEQUENCE [LARGE SCALE GENOMIC DNA]</scope>
    <source>
        <strain evidence="1 2">DSM 17740</strain>
    </source>
</reference>
<evidence type="ECO:0000313" key="2">
    <source>
        <dbReference type="Proteomes" id="UP001232445"/>
    </source>
</evidence>
<gene>
    <name evidence="1" type="ORF">J2S00_003075</name>
</gene>
<protein>
    <submittedName>
        <fullName evidence="1">Uncharacterized protein</fullName>
    </submittedName>
</protein>
<dbReference type="Proteomes" id="UP001232445">
    <property type="component" value="Unassembled WGS sequence"/>
</dbReference>
<comment type="caution">
    <text evidence="1">The sequence shown here is derived from an EMBL/GenBank/DDBJ whole genome shotgun (WGS) entry which is preliminary data.</text>
</comment>
<keyword evidence="2" id="KW-1185">Reference proteome</keyword>
<dbReference type="RefSeq" id="WP_307341595.1">
    <property type="nucleotide sequence ID" value="NZ_JAUSUQ010000012.1"/>
</dbReference>
<name>A0ABU0CV16_9BACI</name>
<proteinExistence type="predicted"/>
<accession>A0ABU0CV16</accession>